<dbReference type="InterPro" id="IPR022496">
    <property type="entry name" value="T6A_TsaB"/>
</dbReference>
<dbReference type="EMBL" id="WWVX01000001">
    <property type="protein sequence ID" value="MZL68584.1"/>
    <property type="molecule type" value="Genomic_DNA"/>
</dbReference>
<protein>
    <submittedName>
        <fullName evidence="2">tRNA (Adenosine(37)-N6)-threonylcarbamoyltransferase complex dimerization subunit type 1 TsaB</fullName>
    </submittedName>
    <submittedName>
        <fullName evidence="3">tRNA threonylcarbamoyladenosine biosynthesis protein TsaB</fullName>
    </submittedName>
</protein>
<proteinExistence type="predicted"/>
<accession>A0AAQ1MB05</accession>
<dbReference type="InterPro" id="IPR043129">
    <property type="entry name" value="ATPase_NBD"/>
</dbReference>
<dbReference type="EMBL" id="FQVY01000001">
    <property type="protein sequence ID" value="SHF65964.1"/>
    <property type="molecule type" value="Genomic_DNA"/>
</dbReference>
<dbReference type="PANTHER" id="PTHR11735">
    <property type="entry name" value="TRNA N6-ADENOSINE THREONYLCARBAMOYLTRANSFERASE"/>
    <property type="match status" value="1"/>
</dbReference>
<dbReference type="GO" id="GO:0002949">
    <property type="term" value="P:tRNA threonylcarbamoyladenosine modification"/>
    <property type="evidence" value="ECO:0007669"/>
    <property type="project" value="InterPro"/>
</dbReference>
<name>A0AAQ1MB05_9FIRM</name>
<dbReference type="Proteomes" id="UP000184089">
    <property type="component" value="Unassembled WGS sequence"/>
</dbReference>
<gene>
    <name evidence="2" type="primary">tsaB</name>
    <name evidence="2" type="ORF">GT747_02180</name>
    <name evidence="3" type="ORF">SAMN05444424_0232</name>
</gene>
<dbReference type="SUPFAM" id="SSF53067">
    <property type="entry name" value="Actin-like ATPase domain"/>
    <property type="match status" value="2"/>
</dbReference>
<reference evidence="4" key="2">
    <citation type="submission" date="2016-11" db="EMBL/GenBank/DDBJ databases">
        <authorList>
            <person name="Jaros S."/>
            <person name="Januszkiewicz K."/>
            <person name="Wedrychowicz H."/>
        </authorList>
    </citation>
    <scope>NUCLEOTIDE SEQUENCE [LARGE SCALE GENOMIC DNA]</scope>
    <source>
        <strain evidence="4">DSM 4029</strain>
    </source>
</reference>
<evidence type="ECO:0000313" key="3">
    <source>
        <dbReference type="EMBL" id="SHF65964.1"/>
    </source>
</evidence>
<keyword evidence="5" id="KW-1185">Reference proteome</keyword>
<dbReference type="Gene3D" id="3.30.420.40">
    <property type="match status" value="2"/>
</dbReference>
<dbReference type="Pfam" id="PF00814">
    <property type="entry name" value="TsaD"/>
    <property type="match status" value="1"/>
</dbReference>
<sequence length="237" mass="25034">MRILGLDCSAKSTSCAVVEEGVILAESFVNTKLTHSETLLPMIDGMLQAAKIDLGSVDLLAVTHGPGSFTGLRIGAAAIKGLCAGAGLPCVGVSTLEATAYNLAHERGYVVPCMDARRNQVYTATFFADGSGALKRVSEDEAVAAEEALRFCSDEKMPIFLLGDGGRMCYTIHNGNVRVRLAPPHLLSTRGSAVAACAAAPENRRRAGDGAALALHYIRLSQAQRERQERQKSNGGM</sequence>
<dbReference type="NCBIfam" id="TIGR03725">
    <property type="entry name" value="T6A_YeaZ"/>
    <property type="match status" value="1"/>
</dbReference>
<evidence type="ECO:0000313" key="2">
    <source>
        <dbReference type="EMBL" id="MZL68584.1"/>
    </source>
</evidence>
<evidence type="ECO:0000313" key="5">
    <source>
        <dbReference type="Proteomes" id="UP000474718"/>
    </source>
</evidence>
<dbReference type="Proteomes" id="UP000474718">
    <property type="component" value="Unassembled WGS sequence"/>
</dbReference>
<evidence type="ECO:0000259" key="1">
    <source>
        <dbReference type="Pfam" id="PF00814"/>
    </source>
</evidence>
<reference evidence="2 5" key="3">
    <citation type="journal article" date="2019" name="Nat. Med.">
        <title>A library of human gut bacterial isolates paired with longitudinal multiomics data enables mechanistic microbiome research.</title>
        <authorList>
            <person name="Poyet M."/>
            <person name="Groussin M."/>
            <person name="Gibbons S.M."/>
            <person name="Avila-Pacheco J."/>
            <person name="Jiang X."/>
            <person name="Kearney S.M."/>
            <person name="Perrotta A.R."/>
            <person name="Berdy B."/>
            <person name="Zhao S."/>
            <person name="Lieberman T.D."/>
            <person name="Swanson P.K."/>
            <person name="Smith M."/>
            <person name="Roesemann S."/>
            <person name="Alexander J.E."/>
            <person name="Rich S.A."/>
            <person name="Livny J."/>
            <person name="Vlamakis H."/>
            <person name="Clish C."/>
            <person name="Bullock K."/>
            <person name="Deik A."/>
            <person name="Scott J."/>
            <person name="Pierce K.A."/>
            <person name="Xavier R.J."/>
            <person name="Alm E.J."/>
        </authorList>
    </citation>
    <scope>NUCLEOTIDE SEQUENCE [LARGE SCALE GENOMIC DNA]</scope>
    <source>
        <strain evidence="2 5">BIOML-A2</strain>
    </source>
</reference>
<evidence type="ECO:0000313" key="4">
    <source>
        <dbReference type="Proteomes" id="UP000184089"/>
    </source>
</evidence>
<dbReference type="RefSeq" id="WP_021659360.1">
    <property type="nucleotide sequence ID" value="NZ_FQVY01000001.1"/>
</dbReference>
<dbReference type="PANTHER" id="PTHR11735:SF11">
    <property type="entry name" value="TRNA THREONYLCARBAMOYLADENOSINE BIOSYNTHESIS PROTEIN TSAB"/>
    <property type="match status" value="1"/>
</dbReference>
<dbReference type="InterPro" id="IPR000905">
    <property type="entry name" value="Gcp-like_dom"/>
</dbReference>
<comment type="caution">
    <text evidence="3">The sequence shown here is derived from an EMBL/GenBank/DDBJ whole genome shotgun (WGS) entry which is preliminary data.</text>
</comment>
<dbReference type="AlphaFoldDB" id="A0AAQ1MB05"/>
<dbReference type="GO" id="GO:0005829">
    <property type="term" value="C:cytosol"/>
    <property type="evidence" value="ECO:0007669"/>
    <property type="project" value="TreeGrafter"/>
</dbReference>
<dbReference type="CDD" id="cd24032">
    <property type="entry name" value="ASKHA_NBD_TsaB"/>
    <property type="match status" value="1"/>
</dbReference>
<reference evidence="3" key="1">
    <citation type="submission" date="2016-11" db="EMBL/GenBank/DDBJ databases">
        <authorList>
            <person name="Varghese N."/>
            <person name="Submissions S."/>
        </authorList>
    </citation>
    <scope>NUCLEOTIDE SEQUENCE</scope>
    <source>
        <strain evidence="3">DSM 4029</strain>
    </source>
</reference>
<feature type="domain" description="Gcp-like" evidence="1">
    <location>
        <begin position="34"/>
        <end position="149"/>
    </location>
</feature>
<organism evidence="3 4">
    <name type="scientific">Bittarella massiliensis</name>
    <name type="common">ex Durand et al. 2017</name>
    <dbReference type="NCBI Taxonomy" id="1720313"/>
    <lineage>
        <taxon>Bacteria</taxon>
        <taxon>Bacillati</taxon>
        <taxon>Bacillota</taxon>
        <taxon>Clostridia</taxon>
        <taxon>Eubacteriales</taxon>
        <taxon>Oscillospiraceae</taxon>
        <taxon>Bittarella (ex Durand et al. 2017)</taxon>
    </lineage>
</organism>